<feature type="transmembrane region" description="Helical" evidence="2">
    <location>
        <begin position="21"/>
        <end position="42"/>
    </location>
</feature>
<reference evidence="4" key="2">
    <citation type="submission" date="2021-03" db="UniProtKB">
        <authorList>
            <consortium name="EnsemblPlants"/>
        </authorList>
    </citation>
    <scope>IDENTIFICATION</scope>
</reference>
<dbReference type="InterPro" id="IPR032838">
    <property type="entry name" value="Vwaint_dom"/>
</dbReference>
<dbReference type="Gene3D" id="3.40.50.410">
    <property type="entry name" value="von Willebrand factor, type A domain"/>
    <property type="match status" value="1"/>
</dbReference>
<dbReference type="AlphaFoldDB" id="A0A803MHG1"/>
<keyword evidence="5" id="KW-1185">Reference proteome</keyword>
<reference evidence="4" key="1">
    <citation type="journal article" date="2017" name="Nature">
        <title>The genome of Chenopodium quinoa.</title>
        <authorList>
            <person name="Jarvis D.E."/>
            <person name="Ho Y.S."/>
            <person name="Lightfoot D.J."/>
            <person name="Schmoeckel S.M."/>
            <person name="Li B."/>
            <person name="Borm T.J.A."/>
            <person name="Ohyanagi H."/>
            <person name="Mineta K."/>
            <person name="Michell C.T."/>
            <person name="Saber N."/>
            <person name="Kharbatia N.M."/>
            <person name="Rupper R.R."/>
            <person name="Sharp A.R."/>
            <person name="Dally N."/>
            <person name="Boughton B.A."/>
            <person name="Woo Y.H."/>
            <person name="Gao G."/>
            <person name="Schijlen E.G.W.M."/>
            <person name="Guo X."/>
            <person name="Momin A.A."/>
            <person name="Negrao S."/>
            <person name="Al-Babili S."/>
            <person name="Gehring C."/>
            <person name="Roessner U."/>
            <person name="Jung C."/>
            <person name="Murphy K."/>
            <person name="Arold S.T."/>
            <person name="Gojobori T."/>
            <person name="van der Linden C.G."/>
            <person name="van Loo E.N."/>
            <person name="Jellen E.N."/>
            <person name="Maughan P.J."/>
            <person name="Tester M."/>
        </authorList>
    </citation>
    <scope>NUCLEOTIDE SEQUENCE [LARGE SCALE GENOMIC DNA]</scope>
    <source>
        <strain evidence="4">cv. PI 614886</strain>
    </source>
</reference>
<feature type="region of interest" description="Disordered" evidence="1">
    <location>
        <begin position="550"/>
        <end position="571"/>
    </location>
</feature>
<dbReference type="PROSITE" id="PS50234">
    <property type="entry name" value="VWFA"/>
    <property type="match status" value="1"/>
</dbReference>
<name>A0A803MHG1_CHEQI</name>
<keyword evidence="2" id="KW-0812">Transmembrane</keyword>
<evidence type="ECO:0000256" key="1">
    <source>
        <dbReference type="SAM" id="MobiDB-lite"/>
    </source>
</evidence>
<dbReference type="Pfam" id="PF14624">
    <property type="entry name" value="Vwaint"/>
    <property type="match status" value="1"/>
</dbReference>
<proteinExistence type="predicted"/>
<dbReference type="SMART" id="SM00327">
    <property type="entry name" value="VWA"/>
    <property type="match status" value="1"/>
</dbReference>
<dbReference type="PANTHER" id="PTHR10579">
    <property type="entry name" value="CALCIUM-ACTIVATED CHLORIDE CHANNEL REGULATOR"/>
    <property type="match status" value="1"/>
</dbReference>
<dbReference type="InterPro" id="IPR051266">
    <property type="entry name" value="CLCR"/>
</dbReference>
<sequence>METKTKDKARHCLQQSALTSSISAALLVGLSMAVTFALLVALRGHTSSYNQFQLVLPSPTINPSLSLPPPPRYPTPSHPRNANMIVTGLPQYPALSNSEQSSRFGVLIGLQAPCLSPDRQIDHAPLDLIAILDVSDSMGGEKFRLAKQAIEFVVDNLGPSDRLSIITFANSKRRLTQLLRMTDARRVDTIRFKHTHDSTNIIAGLETAAMILEKRSEMNPVSSIILLSDGQDRRYKDSLDALKTLPLYLRNNDTSVSVSQTGAVPVHTFGLGHDHNATVLHAIADSSGGTFSYIESIDTIQDAFAQCIGGLLSVKAQEVELKVRSVSPGVQIQCIFSSRYRSSIAADGIHGVIHMVDVYAEEKRMFLVSVSVPPADQETLTTQLLEVNCSYKDPLSNQYITSDIVCVEIPRPPAENVSTEDMQIEVEREIIRIGIAENIVKAQAMAVRGELSEAVSFLEQEKTKLMRTVSGEARDPLCEQLQKDLKAIQKKMKSREEFKARGNAFVLSRCMTLFDQRASTQALIPDGASGSAPPEDIPYYQTSIMRRMVQKSQELRDQNENSAESSNNSKP</sequence>
<dbReference type="SUPFAM" id="SSF53300">
    <property type="entry name" value="vWA-like"/>
    <property type="match status" value="1"/>
</dbReference>
<dbReference type="InterPro" id="IPR036465">
    <property type="entry name" value="vWFA_dom_sf"/>
</dbReference>
<keyword evidence="2" id="KW-1133">Transmembrane helix</keyword>
<dbReference type="PANTHER" id="PTHR10579:SF146">
    <property type="entry name" value="RING-TYPE DOMAIN-CONTAINING PROTEIN"/>
    <property type="match status" value="1"/>
</dbReference>
<dbReference type="EnsemblPlants" id="AUR62029413-RA">
    <property type="protein sequence ID" value="AUR62029413-RA:cds"/>
    <property type="gene ID" value="AUR62029413"/>
</dbReference>
<dbReference type="Gramene" id="AUR62029413-RA">
    <property type="protein sequence ID" value="AUR62029413-RA:cds"/>
    <property type="gene ID" value="AUR62029413"/>
</dbReference>
<accession>A0A803MHG1</accession>
<evidence type="ECO:0000313" key="5">
    <source>
        <dbReference type="Proteomes" id="UP000596660"/>
    </source>
</evidence>
<dbReference type="InterPro" id="IPR002035">
    <property type="entry name" value="VWF_A"/>
</dbReference>
<organism evidence="4 5">
    <name type="scientific">Chenopodium quinoa</name>
    <name type="common">Quinoa</name>
    <dbReference type="NCBI Taxonomy" id="63459"/>
    <lineage>
        <taxon>Eukaryota</taxon>
        <taxon>Viridiplantae</taxon>
        <taxon>Streptophyta</taxon>
        <taxon>Embryophyta</taxon>
        <taxon>Tracheophyta</taxon>
        <taxon>Spermatophyta</taxon>
        <taxon>Magnoliopsida</taxon>
        <taxon>eudicotyledons</taxon>
        <taxon>Gunneridae</taxon>
        <taxon>Pentapetalae</taxon>
        <taxon>Caryophyllales</taxon>
        <taxon>Chenopodiaceae</taxon>
        <taxon>Chenopodioideae</taxon>
        <taxon>Atripliceae</taxon>
        <taxon>Chenopodium</taxon>
    </lineage>
</organism>
<evidence type="ECO:0000313" key="4">
    <source>
        <dbReference type="EnsemblPlants" id="AUR62029413-RA:cds"/>
    </source>
</evidence>
<keyword evidence="2" id="KW-0472">Membrane</keyword>
<dbReference type="Proteomes" id="UP000596660">
    <property type="component" value="Unplaced"/>
</dbReference>
<feature type="domain" description="VWFA" evidence="3">
    <location>
        <begin position="127"/>
        <end position="308"/>
    </location>
</feature>
<evidence type="ECO:0000256" key="2">
    <source>
        <dbReference type="SAM" id="Phobius"/>
    </source>
</evidence>
<dbReference type="OMA" id="TCAYKDA"/>
<feature type="compositionally biased region" description="Low complexity" evidence="1">
    <location>
        <begin position="560"/>
        <end position="571"/>
    </location>
</feature>
<dbReference type="Pfam" id="PF00092">
    <property type="entry name" value="VWA"/>
    <property type="match status" value="1"/>
</dbReference>
<evidence type="ECO:0000259" key="3">
    <source>
        <dbReference type="PROSITE" id="PS50234"/>
    </source>
</evidence>
<protein>
    <recommendedName>
        <fullName evidence="3">VWFA domain-containing protein</fullName>
    </recommendedName>
</protein>